<evidence type="ECO:0000259" key="1">
    <source>
        <dbReference type="PROSITE" id="PS51186"/>
    </source>
</evidence>
<dbReference type="PANTHER" id="PTHR43415">
    <property type="entry name" value="SPERMIDINE N(1)-ACETYLTRANSFERASE"/>
    <property type="match status" value="1"/>
</dbReference>
<comment type="caution">
    <text evidence="2">The sequence shown here is derived from an EMBL/GenBank/DDBJ whole genome shotgun (WGS) entry which is preliminary data.</text>
</comment>
<dbReference type="InterPro" id="IPR000182">
    <property type="entry name" value="GNAT_dom"/>
</dbReference>
<reference evidence="3" key="1">
    <citation type="submission" date="2014-03" db="EMBL/GenBank/DDBJ databases">
        <authorList>
            <person name="Urmite Genomes U."/>
        </authorList>
    </citation>
    <scope>NUCLEOTIDE SEQUENCE [LARGE SCALE GENOMIC DNA]</scope>
    <source>
        <strain evidence="3">HD-03</strain>
    </source>
</reference>
<dbReference type="EMBL" id="CCDI010000002">
    <property type="protein sequence ID" value="CDQ23886.1"/>
    <property type="molecule type" value="Genomic_DNA"/>
</dbReference>
<dbReference type="InterPro" id="IPR020036">
    <property type="entry name" value="PseH"/>
</dbReference>
<evidence type="ECO:0000313" key="2">
    <source>
        <dbReference type="EMBL" id="CDQ23886.1"/>
    </source>
</evidence>
<dbReference type="PANTHER" id="PTHR43415:SF3">
    <property type="entry name" value="GNAT-FAMILY ACETYLTRANSFERASE"/>
    <property type="match status" value="1"/>
</dbReference>
<dbReference type="Gene3D" id="3.40.630.30">
    <property type="match status" value="1"/>
</dbReference>
<dbReference type="Proteomes" id="UP000028868">
    <property type="component" value="Unassembled WGS sequence"/>
</dbReference>
<dbReference type="SUPFAM" id="SSF55729">
    <property type="entry name" value="Acyl-CoA N-acyltransferases (Nat)"/>
    <property type="match status" value="1"/>
</dbReference>
<reference evidence="2 3" key="2">
    <citation type="submission" date="2014-05" db="EMBL/GenBank/DDBJ databases">
        <title>Draft genome sequence of Halobacillus karajensis HK-03.</title>
        <authorList>
            <person name="Khelaifia S."/>
            <person name="Croce O."/>
            <person name="Lagier J.C."/>
            <person name="Raoult D."/>
        </authorList>
    </citation>
    <scope>NUCLEOTIDE SEQUENCE [LARGE SCALE GENOMIC DNA]</scope>
    <source>
        <strain evidence="2 3">HD-03</strain>
    </source>
</reference>
<proteinExistence type="predicted"/>
<protein>
    <submittedName>
        <fullName evidence="2">Spermidine N(1)-acetyltransferase</fullName>
    </submittedName>
</protein>
<dbReference type="Pfam" id="PF13302">
    <property type="entry name" value="Acetyltransf_3"/>
    <property type="match status" value="1"/>
</dbReference>
<name>A0A024P5F5_9BACI</name>
<keyword evidence="3" id="KW-1185">Reference proteome</keyword>
<dbReference type="GO" id="GO:0016747">
    <property type="term" value="F:acyltransferase activity, transferring groups other than amino-acyl groups"/>
    <property type="evidence" value="ECO:0007669"/>
    <property type="project" value="InterPro"/>
</dbReference>
<evidence type="ECO:0000313" key="3">
    <source>
        <dbReference type="Proteomes" id="UP000028868"/>
    </source>
</evidence>
<organism evidence="2 3">
    <name type="scientific">Halobacillus karajensis</name>
    <dbReference type="NCBI Taxonomy" id="195088"/>
    <lineage>
        <taxon>Bacteria</taxon>
        <taxon>Bacillati</taxon>
        <taxon>Bacillota</taxon>
        <taxon>Bacilli</taxon>
        <taxon>Bacillales</taxon>
        <taxon>Bacillaceae</taxon>
        <taxon>Halobacillus</taxon>
    </lineage>
</organism>
<dbReference type="PROSITE" id="PS51186">
    <property type="entry name" value="GNAT"/>
    <property type="match status" value="1"/>
</dbReference>
<feature type="domain" description="N-acetyltransferase" evidence="1">
    <location>
        <begin position="4"/>
        <end position="164"/>
    </location>
</feature>
<dbReference type="RefSeq" id="WP_051744120.1">
    <property type="nucleotide sequence ID" value="NZ_CCDH010000003.1"/>
</dbReference>
<accession>A0A024P5F5</accession>
<dbReference type="NCBIfam" id="TIGR03585">
    <property type="entry name" value="PseH"/>
    <property type="match status" value="1"/>
</dbReference>
<sequence length="184" mass="21986">MDDFHLRDIERVDLPVVWKWRNAEHIRKHMYKDQWIPWEEHVTWFEKEQKNPSSYAKLFIHKDRPLGVVRFTNVDFEHGTCEWGFYIGDQEAPRGAGTIMGVLALNFIFDTVGMRKICAEVLDVNVTSLRYHEKLGFVQEGRLMEQLRRGGNLIDVIPMALFKEVWEKRREILKRRKLNGDPYR</sequence>
<gene>
    <name evidence="2" type="primary">speG_3</name>
    <name evidence="2" type="ORF">BN983_02139</name>
</gene>
<dbReference type="InterPro" id="IPR016181">
    <property type="entry name" value="Acyl_CoA_acyltransferase"/>
</dbReference>
<dbReference type="AlphaFoldDB" id="A0A024P5F5"/>